<dbReference type="EMBL" id="CAJOAY010028967">
    <property type="protein sequence ID" value="CAF4409720.1"/>
    <property type="molecule type" value="Genomic_DNA"/>
</dbReference>
<dbReference type="Proteomes" id="UP000663881">
    <property type="component" value="Unassembled WGS sequence"/>
</dbReference>
<feature type="non-terminal residue" evidence="1">
    <location>
        <position position="1"/>
    </location>
</feature>
<evidence type="ECO:0000313" key="1">
    <source>
        <dbReference type="EMBL" id="CAF4409720.1"/>
    </source>
</evidence>
<accession>A0A820PSR9</accession>
<evidence type="ECO:0000313" key="2">
    <source>
        <dbReference type="Proteomes" id="UP000663881"/>
    </source>
</evidence>
<proteinExistence type="predicted"/>
<comment type="caution">
    <text evidence="1">The sequence shown here is derived from an EMBL/GenBank/DDBJ whole genome shotgun (WGS) entry which is preliminary data.</text>
</comment>
<gene>
    <name evidence="1" type="ORF">OKA104_LOCUS51870</name>
</gene>
<organism evidence="1 2">
    <name type="scientific">Adineta steineri</name>
    <dbReference type="NCBI Taxonomy" id="433720"/>
    <lineage>
        <taxon>Eukaryota</taxon>
        <taxon>Metazoa</taxon>
        <taxon>Spiralia</taxon>
        <taxon>Gnathifera</taxon>
        <taxon>Rotifera</taxon>
        <taxon>Eurotatoria</taxon>
        <taxon>Bdelloidea</taxon>
        <taxon>Adinetida</taxon>
        <taxon>Adinetidae</taxon>
        <taxon>Adineta</taxon>
    </lineage>
</organism>
<name>A0A820PSR9_9BILA</name>
<dbReference type="AlphaFoldDB" id="A0A820PSR9"/>
<feature type="non-terminal residue" evidence="1">
    <location>
        <position position="38"/>
    </location>
</feature>
<reference evidence="1" key="1">
    <citation type="submission" date="2021-02" db="EMBL/GenBank/DDBJ databases">
        <authorList>
            <person name="Nowell W R."/>
        </authorList>
    </citation>
    <scope>NUCLEOTIDE SEQUENCE</scope>
</reference>
<sequence>MSTTLIYLPNRIPEFDRCILSKNYNTNSLNRINKEQTF</sequence>
<protein>
    <submittedName>
        <fullName evidence="1">Uncharacterized protein</fullName>
    </submittedName>
</protein>